<dbReference type="Proteomes" id="UP000076482">
    <property type="component" value="Unassembled WGS sequence"/>
</dbReference>
<dbReference type="RefSeq" id="WP_063259812.1">
    <property type="nucleotide sequence ID" value="NZ_LJKE01000015.1"/>
</dbReference>
<evidence type="ECO:0000259" key="5">
    <source>
        <dbReference type="PROSITE" id="PS50110"/>
    </source>
</evidence>
<proteinExistence type="predicted"/>
<feature type="domain" description="Response regulatory" evidence="5">
    <location>
        <begin position="8"/>
        <end position="127"/>
    </location>
</feature>
<comment type="caution">
    <text evidence="3">Lacks conserved residue(s) required for the propagation of feature annotation.</text>
</comment>
<dbReference type="Gene3D" id="3.40.50.2300">
    <property type="match status" value="1"/>
</dbReference>
<dbReference type="Pfam" id="PF00072">
    <property type="entry name" value="Response_reg"/>
    <property type="match status" value="1"/>
</dbReference>
<evidence type="ECO:0000256" key="2">
    <source>
        <dbReference type="ARBA" id="ARBA00022840"/>
    </source>
</evidence>
<dbReference type="PROSITE" id="PS50110">
    <property type="entry name" value="RESPONSE_REGULATORY"/>
    <property type="match status" value="1"/>
</dbReference>
<dbReference type="Gene3D" id="3.40.50.300">
    <property type="entry name" value="P-loop containing nucleotide triphosphate hydrolases"/>
    <property type="match status" value="1"/>
</dbReference>
<dbReference type="InterPro" id="IPR001789">
    <property type="entry name" value="Sig_transdc_resp-reg_receiver"/>
</dbReference>
<evidence type="ECO:0000256" key="1">
    <source>
        <dbReference type="ARBA" id="ARBA00022741"/>
    </source>
</evidence>
<dbReference type="GO" id="GO:0016887">
    <property type="term" value="F:ATP hydrolysis activity"/>
    <property type="evidence" value="ECO:0007669"/>
    <property type="project" value="TreeGrafter"/>
</dbReference>
<evidence type="ECO:0000256" key="4">
    <source>
        <dbReference type="SAM" id="MobiDB-lite"/>
    </source>
</evidence>
<feature type="region of interest" description="Disordered" evidence="4">
    <location>
        <begin position="131"/>
        <end position="150"/>
    </location>
</feature>
<dbReference type="InterPro" id="IPR027417">
    <property type="entry name" value="P-loop_NTPase"/>
</dbReference>
<dbReference type="InterPro" id="IPR011006">
    <property type="entry name" value="CheY-like_superfamily"/>
</dbReference>
<feature type="compositionally biased region" description="Low complexity" evidence="4">
    <location>
        <begin position="199"/>
        <end position="217"/>
    </location>
</feature>
<dbReference type="CDD" id="cd00156">
    <property type="entry name" value="REC"/>
    <property type="match status" value="1"/>
</dbReference>
<evidence type="ECO:0000256" key="3">
    <source>
        <dbReference type="PROSITE-ProRule" id="PRU00169"/>
    </source>
</evidence>
<dbReference type="GO" id="GO:0009898">
    <property type="term" value="C:cytoplasmic side of plasma membrane"/>
    <property type="evidence" value="ECO:0007669"/>
    <property type="project" value="TreeGrafter"/>
</dbReference>
<reference evidence="6 7" key="1">
    <citation type="submission" date="2015-09" db="EMBL/GenBank/DDBJ databases">
        <title>Bacillus cereus food isolates.</title>
        <authorList>
            <person name="Boekhorst J."/>
        </authorList>
    </citation>
    <scope>NUCLEOTIDE SEQUENCE [LARGE SCALE GENOMIC DNA]</scope>
    <source>
        <strain evidence="6 7">B4088</strain>
    </source>
</reference>
<feature type="region of interest" description="Disordered" evidence="4">
    <location>
        <begin position="195"/>
        <end position="246"/>
    </location>
</feature>
<evidence type="ECO:0000313" key="6">
    <source>
        <dbReference type="EMBL" id="KZD72131.1"/>
    </source>
</evidence>
<keyword evidence="2" id="KW-0067">ATP-binding</keyword>
<sequence length="564" mass="64342">MEFVQKIKLYVVDFEKTTIRRTDELFNNYPEYNIKFIGSSHNYSSCLNDYSRWMEADVILISAFLSDMMGTELIQPIRLKNPNAKIIITLKSNTLNQGEEAVKKGADKILTKPIAFGELVSNIYEVMGIDPNDNNFSDNSSEEDEEQEDNLFPKQEFYTPQAPDMVSNYLNKHMPDDEDEDEDDEFVANENNAANSFPQSVDQSSHNSQQSNSQPFQTFVSSNQQQHSSMAPPTFTPPSLDSINEDDQKFSIPREKEQLFETPKHKFQIQNDDDFQGNKPNHLVVFSSAMSSGKTTLLTNVAIAVHRFSQYKPKICIVDFNLLFPSVQLKYNQTDFTLAKKNIYELIEDIEDLSDDLVNQALIEHEPTGIKILNTPRNVLRATEINNFIIEKLFTHLRSMFDLILVDTSSNIELPSNTYPIVISDKNFIITEPEVTSVVHTQRLCSLIRTLESSTGRNILNKTHLVLNKQKSKPLIEIEDIKSTIAHGDIRFIIPEDAKILEHGNNALSVIDYPSVSTKYIKELARAVYPFDMSFTIGKEKKVSTEKKHSNKGFLDNLIGKIKR</sequence>
<dbReference type="PATRIC" id="fig|1396.535.peg.4344"/>
<dbReference type="GO" id="GO:0051782">
    <property type="term" value="P:negative regulation of cell division"/>
    <property type="evidence" value="ECO:0007669"/>
    <property type="project" value="TreeGrafter"/>
</dbReference>
<dbReference type="GO" id="GO:0005524">
    <property type="term" value="F:ATP binding"/>
    <property type="evidence" value="ECO:0007669"/>
    <property type="project" value="UniProtKB-KW"/>
</dbReference>
<feature type="compositionally biased region" description="Acidic residues" evidence="4">
    <location>
        <begin position="140"/>
        <end position="149"/>
    </location>
</feature>
<protein>
    <submittedName>
        <fullName evidence="6">Putative pilus assembly protein</fullName>
    </submittedName>
</protein>
<dbReference type="SUPFAM" id="SSF52172">
    <property type="entry name" value="CheY-like"/>
    <property type="match status" value="1"/>
</dbReference>
<comment type="caution">
    <text evidence="6">The sequence shown here is derived from an EMBL/GenBank/DDBJ whole genome shotgun (WGS) entry which is preliminary data.</text>
</comment>
<evidence type="ECO:0000313" key="7">
    <source>
        <dbReference type="Proteomes" id="UP000076482"/>
    </source>
</evidence>
<feature type="compositionally biased region" description="Polar residues" evidence="4">
    <location>
        <begin position="218"/>
        <end position="242"/>
    </location>
</feature>
<organism evidence="6 7">
    <name type="scientific">Bacillus cereus</name>
    <dbReference type="NCBI Taxonomy" id="1396"/>
    <lineage>
        <taxon>Bacteria</taxon>
        <taxon>Bacillati</taxon>
        <taxon>Bacillota</taxon>
        <taxon>Bacilli</taxon>
        <taxon>Bacillales</taxon>
        <taxon>Bacillaceae</taxon>
        <taxon>Bacillus</taxon>
        <taxon>Bacillus cereus group</taxon>
    </lineage>
</organism>
<dbReference type="PANTHER" id="PTHR43384:SF6">
    <property type="entry name" value="SEPTUM SITE-DETERMINING PROTEIN MIND HOMOLOG, CHLOROPLASTIC"/>
    <property type="match status" value="1"/>
</dbReference>
<dbReference type="EMBL" id="LJKE01000015">
    <property type="protein sequence ID" value="KZD72131.1"/>
    <property type="molecule type" value="Genomic_DNA"/>
</dbReference>
<gene>
    <name evidence="6" type="ORF">B4088_0592</name>
</gene>
<accession>A0A161R7A3</accession>
<keyword evidence="1" id="KW-0547">Nucleotide-binding</keyword>
<dbReference type="GO" id="GO:0005829">
    <property type="term" value="C:cytosol"/>
    <property type="evidence" value="ECO:0007669"/>
    <property type="project" value="TreeGrafter"/>
</dbReference>
<dbReference type="GO" id="GO:0000160">
    <property type="term" value="P:phosphorelay signal transduction system"/>
    <property type="evidence" value="ECO:0007669"/>
    <property type="project" value="InterPro"/>
</dbReference>
<dbReference type="AlphaFoldDB" id="A0A161R7A3"/>
<dbReference type="PANTHER" id="PTHR43384">
    <property type="entry name" value="SEPTUM SITE-DETERMINING PROTEIN MIND HOMOLOG, CHLOROPLASTIC-RELATED"/>
    <property type="match status" value="1"/>
</dbReference>
<name>A0A161R7A3_BACCE</name>
<dbReference type="SUPFAM" id="SSF52540">
    <property type="entry name" value="P-loop containing nucleoside triphosphate hydrolases"/>
    <property type="match status" value="1"/>
</dbReference>
<dbReference type="InterPro" id="IPR050625">
    <property type="entry name" value="ParA/MinD_ATPase"/>
</dbReference>